<gene>
    <name evidence="6" type="ORF">SAMN05216219_2531</name>
</gene>
<feature type="transmembrane region" description="Helical" evidence="5">
    <location>
        <begin position="20"/>
        <end position="38"/>
    </location>
</feature>
<sequence length="307" mass="32366">MFASNDFNDLTAEFVRNPSQLIGIPLAIVGAVFLSLGAQFQHRGVQKVEASSGVDARSGLNVGQLKQLLARPSWVLGTLMLGFAIAFQLTALVWSPLIIVQPLGAIALVITAVLNARINKVKLNHASVIAIAACVGGVGLFVTIAALVAGEKAVTDQDLYTILIMLAAVLVLFGLGFVFFRRRSKALFFILAAGIIYGFVATLAKVVINRIMNENFDWLTMLCVVALLAATGIGAYFVQTAYSSGPPDLVIAGLTVVDPMVAVAIGIVVLDEASGAPLWAIIGFAVAGAFAVWGVFQLARHHPQVQP</sequence>
<dbReference type="PANTHER" id="PTHR40761:SF1">
    <property type="entry name" value="CONSERVED INTEGRAL MEMBRANE ALANINE VALINE AND LEUCINE RICH PROTEIN-RELATED"/>
    <property type="match status" value="1"/>
</dbReference>
<dbReference type="GO" id="GO:0016020">
    <property type="term" value="C:membrane"/>
    <property type="evidence" value="ECO:0007669"/>
    <property type="project" value="UniProtKB-SubCell"/>
</dbReference>
<dbReference type="RefSeq" id="WP_090711961.1">
    <property type="nucleotide sequence ID" value="NZ_FOVM01000007.1"/>
</dbReference>
<accession>A0A1I5CT83</accession>
<dbReference type="NCBIfam" id="NF038012">
    <property type="entry name" value="DMT_1"/>
    <property type="match status" value="1"/>
</dbReference>
<evidence type="ECO:0000256" key="2">
    <source>
        <dbReference type="ARBA" id="ARBA00022692"/>
    </source>
</evidence>
<proteinExistence type="predicted"/>
<evidence type="ECO:0000256" key="3">
    <source>
        <dbReference type="ARBA" id="ARBA00022989"/>
    </source>
</evidence>
<keyword evidence="3 5" id="KW-1133">Transmembrane helix</keyword>
<dbReference type="Proteomes" id="UP000198867">
    <property type="component" value="Unassembled WGS sequence"/>
</dbReference>
<evidence type="ECO:0000256" key="4">
    <source>
        <dbReference type="ARBA" id="ARBA00023136"/>
    </source>
</evidence>
<feature type="transmembrane region" description="Helical" evidence="5">
    <location>
        <begin position="160"/>
        <end position="180"/>
    </location>
</feature>
<keyword evidence="2 5" id="KW-0812">Transmembrane</keyword>
<keyword evidence="4 5" id="KW-0472">Membrane</keyword>
<evidence type="ECO:0000313" key="7">
    <source>
        <dbReference type="Proteomes" id="UP000198867"/>
    </source>
</evidence>
<name>A0A1I5CT83_9MICO</name>
<evidence type="ECO:0000256" key="5">
    <source>
        <dbReference type="SAM" id="Phobius"/>
    </source>
</evidence>
<feature type="transmembrane region" description="Helical" evidence="5">
    <location>
        <begin position="74"/>
        <end position="92"/>
    </location>
</feature>
<feature type="transmembrane region" description="Helical" evidence="5">
    <location>
        <begin position="128"/>
        <end position="148"/>
    </location>
</feature>
<feature type="transmembrane region" description="Helical" evidence="5">
    <location>
        <begin position="249"/>
        <end position="270"/>
    </location>
</feature>
<comment type="subcellular location">
    <subcellularLocation>
        <location evidence="1">Membrane</location>
        <topology evidence="1">Multi-pass membrane protein</topology>
    </subcellularLocation>
</comment>
<dbReference type="Pfam" id="PF05653">
    <property type="entry name" value="Mg_trans_NIPA"/>
    <property type="match status" value="1"/>
</dbReference>
<reference evidence="7" key="1">
    <citation type="submission" date="2016-10" db="EMBL/GenBank/DDBJ databases">
        <authorList>
            <person name="Varghese N."/>
            <person name="Submissions S."/>
        </authorList>
    </citation>
    <scope>NUCLEOTIDE SEQUENCE [LARGE SCALE GENOMIC DNA]</scope>
    <source>
        <strain evidence="7">CGMCC 1.11101</strain>
    </source>
</reference>
<protein>
    <submittedName>
        <fullName evidence="6">Magnesium transporter NIPA</fullName>
    </submittedName>
</protein>
<keyword evidence="7" id="KW-1185">Reference proteome</keyword>
<evidence type="ECO:0000256" key="1">
    <source>
        <dbReference type="ARBA" id="ARBA00004141"/>
    </source>
</evidence>
<organism evidence="6 7">
    <name type="scientific">Mycetocola miduiensis</name>
    <dbReference type="NCBI Taxonomy" id="995034"/>
    <lineage>
        <taxon>Bacteria</taxon>
        <taxon>Bacillati</taxon>
        <taxon>Actinomycetota</taxon>
        <taxon>Actinomycetes</taxon>
        <taxon>Micrococcales</taxon>
        <taxon>Microbacteriaceae</taxon>
        <taxon>Mycetocola</taxon>
    </lineage>
</organism>
<dbReference type="AlphaFoldDB" id="A0A1I5CT83"/>
<dbReference type="PANTHER" id="PTHR40761">
    <property type="entry name" value="CONSERVED INTEGRAL MEMBRANE ALANINE VALINE AND LEUCINE RICH PROTEIN-RELATED"/>
    <property type="match status" value="1"/>
</dbReference>
<evidence type="ECO:0000313" key="6">
    <source>
        <dbReference type="EMBL" id="SFN89871.1"/>
    </source>
</evidence>
<feature type="transmembrane region" description="Helical" evidence="5">
    <location>
        <begin position="276"/>
        <end position="296"/>
    </location>
</feature>
<dbReference type="STRING" id="995034.SAMN05216219_2531"/>
<dbReference type="OrthoDB" id="5187629at2"/>
<dbReference type="EMBL" id="FOVM01000007">
    <property type="protein sequence ID" value="SFN89871.1"/>
    <property type="molecule type" value="Genomic_DNA"/>
</dbReference>
<dbReference type="InterPro" id="IPR008521">
    <property type="entry name" value="Mg_trans_NIPA"/>
</dbReference>
<feature type="transmembrane region" description="Helical" evidence="5">
    <location>
        <begin position="218"/>
        <end position="237"/>
    </location>
</feature>
<dbReference type="GO" id="GO:0015095">
    <property type="term" value="F:magnesium ion transmembrane transporter activity"/>
    <property type="evidence" value="ECO:0007669"/>
    <property type="project" value="InterPro"/>
</dbReference>
<feature type="transmembrane region" description="Helical" evidence="5">
    <location>
        <begin position="98"/>
        <end position="116"/>
    </location>
</feature>
<feature type="transmembrane region" description="Helical" evidence="5">
    <location>
        <begin position="187"/>
        <end position="212"/>
    </location>
</feature>